<dbReference type="AlphaFoldDB" id="A0AA96WUR5"/>
<gene>
    <name evidence="1" type="ORF">Q2T42_29795</name>
</gene>
<evidence type="ECO:0000313" key="1">
    <source>
        <dbReference type="EMBL" id="WNZ45987.1"/>
    </source>
</evidence>
<organism evidence="1">
    <name type="scientific">Leptolyngbya boryana CZ1</name>
    <dbReference type="NCBI Taxonomy" id="3060204"/>
    <lineage>
        <taxon>Bacteria</taxon>
        <taxon>Bacillati</taxon>
        <taxon>Cyanobacteriota</taxon>
        <taxon>Cyanophyceae</taxon>
        <taxon>Leptolyngbyales</taxon>
        <taxon>Leptolyngbyaceae</taxon>
        <taxon>Leptolyngbya group</taxon>
        <taxon>Leptolyngbya</taxon>
    </lineage>
</organism>
<dbReference type="PANTHER" id="PTHR35586">
    <property type="entry name" value="SLL1691 PROTEIN"/>
    <property type="match status" value="1"/>
</dbReference>
<evidence type="ECO:0008006" key="2">
    <source>
        <dbReference type="Google" id="ProtNLM"/>
    </source>
</evidence>
<sequence length="295" mass="35513">MTQQSSENTDYDNPWKTFIELYFREFLAFFFPTIEADVDWSKPVRFLDKELQKIVRDAEIPKRYADKLVEVHRLRGERTLVICHIEVQSQEERDFAARMYSYNYRLRDRYNCPVVSLAILGDDRPNWRPSRFYDELWGCATHFEFPIVKLSDYQSQWTELEAIQNPFAVVAMAHLKTKETHNQPLERKRWRYHLTTMLYDRGYSEQDILELHNFLDWLMNLPEELERQLQAELETFEEARRMKYVSSLERRAKLEEKQAIALNMLRRNLDMELIAEVTGLTIAEIQILQSQQQQD</sequence>
<dbReference type="EMBL" id="CP130144">
    <property type="protein sequence ID" value="WNZ45987.1"/>
    <property type="molecule type" value="Genomic_DNA"/>
</dbReference>
<reference evidence="1" key="1">
    <citation type="journal article" date="2023" name="Plants (Basel)">
        <title>Genomic Analysis of Leptolyngbya boryana CZ1 Reveals Efficient Carbon Fixation Modules.</title>
        <authorList>
            <person name="Bai X."/>
            <person name="Wang H."/>
            <person name="Cheng W."/>
            <person name="Wang J."/>
            <person name="Ma M."/>
            <person name="Hu H."/>
            <person name="Song Z."/>
            <person name="Ma H."/>
            <person name="Fan Y."/>
            <person name="Du C."/>
            <person name="Xu J."/>
        </authorList>
    </citation>
    <scope>NUCLEOTIDE SEQUENCE</scope>
    <source>
        <strain evidence="1">CZ1</strain>
    </source>
</reference>
<reference evidence="1" key="2">
    <citation type="submission" date="2023-07" db="EMBL/GenBank/DDBJ databases">
        <authorList>
            <person name="Bai X.-H."/>
            <person name="Wang H.-H."/>
            <person name="Wang J."/>
            <person name="Ma M.-Y."/>
            <person name="Hu H.-H."/>
            <person name="Song Z.-L."/>
            <person name="Ma H.-G."/>
            <person name="Fan Y."/>
            <person name="Du C.-Y."/>
            <person name="Xu J.-C."/>
        </authorList>
    </citation>
    <scope>NUCLEOTIDE SEQUENCE</scope>
    <source>
        <strain evidence="1">CZ1</strain>
    </source>
</reference>
<dbReference type="PANTHER" id="PTHR35586:SF1">
    <property type="entry name" value="SLL1691 PROTEIN"/>
    <property type="match status" value="1"/>
</dbReference>
<proteinExistence type="predicted"/>
<accession>A0AA96WUR5</accession>
<protein>
    <recommendedName>
        <fullName evidence="2">Transposase</fullName>
    </recommendedName>
</protein>
<dbReference type="RefSeq" id="WP_287455210.1">
    <property type="nucleotide sequence ID" value="NZ_CP130144.1"/>
</dbReference>
<name>A0AA96WUR5_LEPBY</name>